<keyword evidence="3" id="KW-0804">Transcription</keyword>
<dbReference type="SUPFAM" id="SSF46689">
    <property type="entry name" value="Homeodomain-like"/>
    <property type="match status" value="1"/>
</dbReference>
<dbReference type="InterPro" id="IPR035472">
    <property type="entry name" value="RpiR-like_SIS"/>
</dbReference>
<protein>
    <submittedName>
        <fullName evidence="6">Transcriptional regulator, RpiR family</fullName>
    </submittedName>
</protein>
<dbReference type="Gene3D" id="3.40.50.10490">
    <property type="entry name" value="Glucose-6-phosphate isomerase like protein, domain 1"/>
    <property type="match status" value="1"/>
</dbReference>
<proteinExistence type="predicted"/>
<evidence type="ECO:0000256" key="3">
    <source>
        <dbReference type="ARBA" id="ARBA00023163"/>
    </source>
</evidence>
<dbReference type="Proteomes" id="UP000190460">
    <property type="component" value="Unassembled WGS sequence"/>
</dbReference>
<dbReference type="OrthoDB" id="9814005at2"/>
<dbReference type="Pfam" id="PF01418">
    <property type="entry name" value="HTH_6"/>
    <property type="match status" value="1"/>
</dbReference>
<dbReference type="GO" id="GO:0003677">
    <property type="term" value="F:DNA binding"/>
    <property type="evidence" value="ECO:0007669"/>
    <property type="project" value="UniProtKB-KW"/>
</dbReference>
<organism evidence="6 7">
    <name type="scientific">Thiothrix eikelboomii</name>
    <dbReference type="NCBI Taxonomy" id="92487"/>
    <lineage>
        <taxon>Bacteria</taxon>
        <taxon>Pseudomonadati</taxon>
        <taxon>Pseudomonadota</taxon>
        <taxon>Gammaproteobacteria</taxon>
        <taxon>Thiotrichales</taxon>
        <taxon>Thiotrichaceae</taxon>
        <taxon>Thiothrix</taxon>
    </lineage>
</organism>
<dbReference type="InterPro" id="IPR046348">
    <property type="entry name" value="SIS_dom_sf"/>
</dbReference>
<dbReference type="SUPFAM" id="SSF53697">
    <property type="entry name" value="SIS domain"/>
    <property type="match status" value="1"/>
</dbReference>
<dbReference type="EMBL" id="FUYB01000003">
    <property type="protein sequence ID" value="SKA71749.1"/>
    <property type="molecule type" value="Genomic_DNA"/>
</dbReference>
<dbReference type="Gene3D" id="1.10.10.10">
    <property type="entry name" value="Winged helix-like DNA-binding domain superfamily/Winged helix DNA-binding domain"/>
    <property type="match status" value="1"/>
</dbReference>
<keyword evidence="7" id="KW-1185">Reference proteome</keyword>
<evidence type="ECO:0000256" key="2">
    <source>
        <dbReference type="ARBA" id="ARBA00023125"/>
    </source>
</evidence>
<dbReference type="GO" id="GO:0003700">
    <property type="term" value="F:DNA-binding transcription factor activity"/>
    <property type="evidence" value="ECO:0007669"/>
    <property type="project" value="InterPro"/>
</dbReference>
<dbReference type="PROSITE" id="PS51464">
    <property type="entry name" value="SIS"/>
    <property type="match status" value="1"/>
</dbReference>
<accession>A0A1T4W3M2</accession>
<dbReference type="PROSITE" id="PS51071">
    <property type="entry name" value="HTH_RPIR"/>
    <property type="match status" value="1"/>
</dbReference>
<dbReference type="GO" id="GO:0097367">
    <property type="term" value="F:carbohydrate derivative binding"/>
    <property type="evidence" value="ECO:0007669"/>
    <property type="project" value="InterPro"/>
</dbReference>
<keyword evidence="2" id="KW-0238">DNA-binding</keyword>
<dbReference type="InterPro" id="IPR000281">
    <property type="entry name" value="HTH_RpiR"/>
</dbReference>
<dbReference type="STRING" id="92487.SAMN02745130_00907"/>
<dbReference type="InterPro" id="IPR009057">
    <property type="entry name" value="Homeodomain-like_sf"/>
</dbReference>
<name>A0A1T4W3M2_9GAMM</name>
<dbReference type="AlphaFoldDB" id="A0A1T4W3M2"/>
<dbReference type="RefSeq" id="WP_159448570.1">
    <property type="nucleotide sequence ID" value="NZ_FUYB01000003.1"/>
</dbReference>
<evidence type="ECO:0000313" key="7">
    <source>
        <dbReference type="Proteomes" id="UP000190460"/>
    </source>
</evidence>
<feature type="domain" description="HTH rpiR-type" evidence="4">
    <location>
        <begin position="21"/>
        <end position="97"/>
    </location>
</feature>
<evidence type="ECO:0000259" key="5">
    <source>
        <dbReference type="PROSITE" id="PS51464"/>
    </source>
</evidence>
<dbReference type="PANTHER" id="PTHR30514:SF20">
    <property type="entry name" value="TRANSCRIPTIONAL REGULATOR"/>
    <property type="match status" value="1"/>
</dbReference>
<dbReference type="PANTHER" id="PTHR30514">
    <property type="entry name" value="GLUCOKINASE"/>
    <property type="match status" value="1"/>
</dbReference>
<feature type="domain" description="SIS" evidence="5">
    <location>
        <begin position="149"/>
        <end position="285"/>
    </location>
</feature>
<reference evidence="6 7" key="1">
    <citation type="submission" date="2017-02" db="EMBL/GenBank/DDBJ databases">
        <authorList>
            <person name="Peterson S.W."/>
        </authorList>
    </citation>
    <scope>NUCLEOTIDE SEQUENCE [LARGE SCALE GENOMIC DNA]</scope>
    <source>
        <strain evidence="6 7">ATCC 49788</strain>
    </source>
</reference>
<sequence>MSSALSSTQTLEPPALPQTVEALHALIVAQQPNLSARLKLVAVYLVEHPQQIAFNTLAEIAEKAGVHASTLVRFANYFGFDGFSEVQRLYKNQIIDHPSNYRERISQLKKVEGKGEVTPTLLLHDFAEGNSLALGLLQQQIKPEVLNQAVQALATATEVFICGVRRMYPAAVYMDYTLSQIDVRCHVVDGQGSMAPEQMKWISADSVLVAITFNPYANTTTEAVHFARDKGAKIILITDSELCPHTQVADHVLIVREADVRGFRSLNSTLCLVQTLCVALGYARQ</sequence>
<dbReference type="InterPro" id="IPR047640">
    <property type="entry name" value="RpiR-like"/>
</dbReference>
<dbReference type="GO" id="GO:1901135">
    <property type="term" value="P:carbohydrate derivative metabolic process"/>
    <property type="evidence" value="ECO:0007669"/>
    <property type="project" value="InterPro"/>
</dbReference>
<evidence type="ECO:0000313" key="6">
    <source>
        <dbReference type="EMBL" id="SKA71749.1"/>
    </source>
</evidence>
<evidence type="ECO:0000259" key="4">
    <source>
        <dbReference type="PROSITE" id="PS51071"/>
    </source>
</evidence>
<dbReference type="InterPro" id="IPR001347">
    <property type="entry name" value="SIS_dom"/>
</dbReference>
<evidence type="ECO:0000256" key="1">
    <source>
        <dbReference type="ARBA" id="ARBA00023015"/>
    </source>
</evidence>
<dbReference type="InterPro" id="IPR036388">
    <property type="entry name" value="WH-like_DNA-bd_sf"/>
</dbReference>
<dbReference type="CDD" id="cd05013">
    <property type="entry name" value="SIS_RpiR"/>
    <property type="match status" value="1"/>
</dbReference>
<gene>
    <name evidence="6" type="ORF">SAMN02745130_00907</name>
</gene>
<keyword evidence="1" id="KW-0805">Transcription regulation</keyword>
<dbReference type="Pfam" id="PF01380">
    <property type="entry name" value="SIS"/>
    <property type="match status" value="1"/>
</dbReference>